<dbReference type="OrthoDB" id="3269456at2759"/>
<protein>
    <submittedName>
        <fullName evidence="1">Uncharacterized protein</fullName>
    </submittedName>
</protein>
<dbReference type="Proteomes" id="UP000217790">
    <property type="component" value="Unassembled WGS sequence"/>
</dbReference>
<dbReference type="AlphaFoldDB" id="A0A2H3D5J9"/>
<evidence type="ECO:0000313" key="1">
    <source>
        <dbReference type="EMBL" id="PBK82756.1"/>
    </source>
</evidence>
<proteinExistence type="predicted"/>
<sequence>MALDISNHYFETRKNQPQEQVEYEQGVNPKGILAVACLKRNLIHTEDNKVRFYTSKINENGERKFFPSEPQMFRVGDIVEVQLSIMAVSMKKTQRKLKLKLRMVAMIDESYTKERVRLIHKNALMDKAEENVKSMVMEGQRMSLKHKVGN</sequence>
<accession>A0A2H3D5J9</accession>
<dbReference type="EMBL" id="KZ293713">
    <property type="protein sequence ID" value="PBK82756.1"/>
    <property type="molecule type" value="Genomic_DNA"/>
</dbReference>
<dbReference type="InParanoid" id="A0A2H3D5J9"/>
<name>A0A2H3D5J9_ARMGA</name>
<gene>
    <name evidence="1" type="ORF">ARMGADRAFT_1090060</name>
</gene>
<organism evidence="1 2">
    <name type="scientific">Armillaria gallica</name>
    <name type="common">Bulbous honey fungus</name>
    <name type="synonym">Armillaria bulbosa</name>
    <dbReference type="NCBI Taxonomy" id="47427"/>
    <lineage>
        <taxon>Eukaryota</taxon>
        <taxon>Fungi</taxon>
        <taxon>Dikarya</taxon>
        <taxon>Basidiomycota</taxon>
        <taxon>Agaricomycotina</taxon>
        <taxon>Agaricomycetes</taxon>
        <taxon>Agaricomycetidae</taxon>
        <taxon>Agaricales</taxon>
        <taxon>Marasmiineae</taxon>
        <taxon>Physalacriaceae</taxon>
        <taxon>Armillaria</taxon>
    </lineage>
</organism>
<reference evidence="2" key="1">
    <citation type="journal article" date="2017" name="Nat. Ecol. Evol.">
        <title>Genome expansion and lineage-specific genetic innovations in the forest pathogenic fungi Armillaria.</title>
        <authorList>
            <person name="Sipos G."/>
            <person name="Prasanna A.N."/>
            <person name="Walter M.C."/>
            <person name="O'Connor E."/>
            <person name="Balint B."/>
            <person name="Krizsan K."/>
            <person name="Kiss B."/>
            <person name="Hess J."/>
            <person name="Varga T."/>
            <person name="Slot J."/>
            <person name="Riley R."/>
            <person name="Boka B."/>
            <person name="Rigling D."/>
            <person name="Barry K."/>
            <person name="Lee J."/>
            <person name="Mihaltcheva S."/>
            <person name="LaButti K."/>
            <person name="Lipzen A."/>
            <person name="Waldron R."/>
            <person name="Moloney N.M."/>
            <person name="Sperisen C."/>
            <person name="Kredics L."/>
            <person name="Vagvoelgyi C."/>
            <person name="Patrignani A."/>
            <person name="Fitzpatrick D."/>
            <person name="Nagy I."/>
            <person name="Doyle S."/>
            <person name="Anderson J.B."/>
            <person name="Grigoriev I.V."/>
            <person name="Gueldener U."/>
            <person name="Muensterkoetter M."/>
            <person name="Nagy L.G."/>
        </authorList>
    </citation>
    <scope>NUCLEOTIDE SEQUENCE [LARGE SCALE GENOMIC DNA]</scope>
    <source>
        <strain evidence="2">Ar21-2</strain>
    </source>
</reference>
<keyword evidence="2" id="KW-1185">Reference proteome</keyword>
<evidence type="ECO:0000313" key="2">
    <source>
        <dbReference type="Proteomes" id="UP000217790"/>
    </source>
</evidence>